<dbReference type="Pfam" id="PF00293">
    <property type="entry name" value="NUDIX"/>
    <property type="match status" value="1"/>
</dbReference>
<dbReference type="AlphaFoldDB" id="A0A0N9HIQ5"/>
<evidence type="ECO:0000313" key="5">
    <source>
        <dbReference type="Proteomes" id="UP000063699"/>
    </source>
</evidence>
<evidence type="ECO:0000256" key="1">
    <source>
        <dbReference type="ARBA" id="ARBA00001946"/>
    </source>
</evidence>
<dbReference type="PANTHER" id="PTHR43046:SF16">
    <property type="entry name" value="ADP-RIBOSE PYROPHOSPHATASE YJHB-RELATED"/>
    <property type="match status" value="1"/>
</dbReference>
<feature type="domain" description="Nudix hydrolase" evidence="3">
    <location>
        <begin position="17"/>
        <end position="149"/>
    </location>
</feature>
<dbReference type="Gene3D" id="3.90.79.10">
    <property type="entry name" value="Nucleoside Triphosphate Pyrophosphohydrolase"/>
    <property type="match status" value="1"/>
</dbReference>
<reference evidence="4 5" key="1">
    <citation type="submission" date="2015-07" db="EMBL/GenBank/DDBJ databases">
        <title>Genome sequencing of Kibdelosporangium phytohabitans.</title>
        <authorList>
            <person name="Qin S."/>
            <person name="Xing K."/>
        </authorList>
    </citation>
    <scope>NUCLEOTIDE SEQUENCE [LARGE SCALE GENOMIC DNA]</scope>
    <source>
        <strain evidence="4 5">KLBMP1111</strain>
    </source>
</reference>
<evidence type="ECO:0000256" key="2">
    <source>
        <dbReference type="ARBA" id="ARBA00022801"/>
    </source>
</evidence>
<dbReference type="GO" id="GO:0016787">
    <property type="term" value="F:hydrolase activity"/>
    <property type="evidence" value="ECO:0007669"/>
    <property type="project" value="UniProtKB-KW"/>
</dbReference>
<dbReference type="RefSeq" id="WP_054287836.1">
    <property type="nucleotide sequence ID" value="NZ_CP012752.1"/>
</dbReference>
<name>A0A0N9HIQ5_9PSEU</name>
<dbReference type="SUPFAM" id="SSF55811">
    <property type="entry name" value="Nudix"/>
    <property type="match status" value="1"/>
</dbReference>
<dbReference type="PROSITE" id="PS51462">
    <property type="entry name" value="NUDIX"/>
    <property type="match status" value="1"/>
</dbReference>
<dbReference type="InterPro" id="IPR000086">
    <property type="entry name" value="NUDIX_hydrolase_dom"/>
</dbReference>
<dbReference type="PANTHER" id="PTHR43046">
    <property type="entry name" value="GDP-MANNOSE MANNOSYL HYDROLASE"/>
    <property type="match status" value="1"/>
</dbReference>
<sequence>MARLEHYQNPAAPKADSIVVEVAAFVLDADGRLLMVRRSVNDHLYALPGGVQEVGETVSVAAVRRTAAETGVDIAVSGLIGVYSDPEHVVEFSGGAVRQEFSVCFRGRPIGGELRTSADGNVEVLWVDRSLLPELTIHPSVRLRIQHGFDERAGSYFA</sequence>
<dbReference type="OrthoDB" id="9814308at2"/>
<dbReference type="KEGG" id="kphy:AOZ06_02015"/>
<keyword evidence="5" id="KW-1185">Reference proteome</keyword>
<dbReference type="EMBL" id="CP012752">
    <property type="protein sequence ID" value="ALG05857.1"/>
    <property type="molecule type" value="Genomic_DNA"/>
</dbReference>
<evidence type="ECO:0000259" key="3">
    <source>
        <dbReference type="PROSITE" id="PS51462"/>
    </source>
</evidence>
<keyword evidence="2 4" id="KW-0378">Hydrolase</keyword>
<gene>
    <name evidence="4" type="ORF">AOZ06_02015</name>
</gene>
<dbReference type="InterPro" id="IPR015797">
    <property type="entry name" value="NUDIX_hydrolase-like_dom_sf"/>
</dbReference>
<protein>
    <submittedName>
        <fullName evidence="4">NUDIX hydrolase</fullName>
    </submittedName>
</protein>
<dbReference type="STRING" id="860235.AOZ06_02015"/>
<comment type="cofactor">
    <cofactor evidence="1">
        <name>Mg(2+)</name>
        <dbReference type="ChEBI" id="CHEBI:18420"/>
    </cofactor>
</comment>
<organism evidence="4 5">
    <name type="scientific">Kibdelosporangium phytohabitans</name>
    <dbReference type="NCBI Taxonomy" id="860235"/>
    <lineage>
        <taxon>Bacteria</taxon>
        <taxon>Bacillati</taxon>
        <taxon>Actinomycetota</taxon>
        <taxon>Actinomycetes</taxon>
        <taxon>Pseudonocardiales</taxon>
        <taxon>Pseudonocardiaceae</taxon>
        <taxon>Kibdelosporangium</taxon>
    </lineage>
</organism>
<evidence type="ECO:0000313" key="4">
    <source>
        <dbReference type="EMBL" id="ALG05857.1"/>
    </source>
</evidence>
<dbReference type="Proteomes" id="UP000063699">
    <property type="component" value="Chromosome"/>
</dbReference>
<accession>A0A0N9HIQ5</accession>
<proteinExistence type="predicted"/>